<name>A0ABV8LQG8_9ACTN</name>
<feature type="transmembrane region" description="Helical" evidence="9">
    <location>
        <begin position="119"/>
        <end position="145"/>
    </location>
</feature>
<dbReference type="SUPFAM" id="SSF55874">
    <property type="entry name" value="ATPase domain of HSP90 chaperone/DNA topoisomerase II/histidine kinase"/>
    <property type="match status" value="1"/>
</dbReference>
<dbReference type="InterPro" id="IPR036890">
    <property type="entry name" value="HATPase_C_sf"/>
</dbReference>
<evidence type="ECO:0000259" key="11">
    <source>
        <dbReference type="Pfam" id="PF13796"/>
    </source>
</evidence>
<evidence type="ECO:0000256" key="4">
    <source>
        <dbReference type="ARBA" id="ARBA00022679"/>
    </source>
</evidence>
<proteinExistence type="predicted"/>
<evidence type="ECO:0000313" key="13">
    <source>
        <dbReference type="Proteomes" id="UP001595816"/>
    </source>
</evidence>
<evidence type="ECO:0000256" key="9">
    <source>
        <dbReference type="SAM" id="Phobius"/>
    </source>
</evidence>
<dbReference type="RefSeq" id="WP_253760922.1">
    <property type="nucleotide sequence ID" value="NZ_JAMZDZ010000001.1"/>
</dbReference>
<gene>
    <name evidence="12" type="ORF">ACFOZ4_21920</name>
</gene>
<keyword evidence="9" id="KW-1133">Transmembrane helix</keyword>
<dbReference type="PANTHER" id="PTHR24421:SF10">
    <property type="entry name" value="NITRATE_NITRITE SENSOR PROTEIN NARQ"/>
    <property type="match status" value="1"/>
</dbReference>
<organism evidence="12 13">
    <name type="scientific">Hamadaea flava</name>
    <dbReference type="NCBI Taxonomy" id="1742688"/>
    <lineage>
        <taxon>Bacteria</taxon>
        <taxon>Bacillati</taxon>
        <taxon>Actinomycetota</taxon>
        <taxon>Actinomycetes</taxon>
        <taxon>Micromonosporales</taxon>
        <taxon>Micromonosporaceae</taxon>
        <taxon>Hamadaea</taxon>
    </lineage>
</organism>
<dbReference type="GO" id="GO:0016301">
    <property type="term" value="F:kinase activity"/>
    <property type="evidence" value="ECO:0007669"/>
    <property type="project" value="UniProtKB-KW"/>
</dbReference>
<comment type="catalytic activity">
    <reaction evidence="1">
        <text>ATP + protein L-histidine = ADP + protein N-phospho-L-histidine.</text>
        <dbReference type="EC" id="2.7.13.3"/>
    </reaction>
</comment>
<sequence length="408" mass="44210">MQTRTAWQAIAQRPLRFLTSSWPWRSLAYLVSGVAVGVVTGLLMIGLAAAGVLLLIVVVGIGVLVVTALAGIYVARFERWRLRLVDLDRAPDPHRQPSAPGLRAWLTTRLREQATWREFSFVVIWLGGLWFVDLGVLALTLWLPFYFMSVPIADPNTWPWMIIGIAMLLPAPYTITAWAGARAALTRALLAPRDDELGVRLEEVTLSRARLVDAFESERRRIERDLHDGAQQRLVSLSMNLGLARLDAAPGSPVETQLAAAQEQVSQVLSELRDLVRGVHPQVLDDHGLAAAIDEIADRSPIPVTVDIRLPGRVTGAVELTAYFVIAEALANIAKHSGASQATVRGRLEPDLLVIEVRDNGVGGADPADGTGLTGLADRVAVVDGRVRLSSPSGGPTLLHVEIPCHSV</sequence>
<dbReference type="EMBL" id="JBHSAY010000010">
    <property type="protein sequence ID" value="MFC4133275.1"/>
    <property type="molecule type" value="Genomic_DNA"/>
</dbReference>
<evidence type="ECO:0000256" key="1">
    <source>
        <dbReference type="ARBA" id="ARBA00000085"/>
    </source>
</evidence>
<keyword evidence="4" id="KW-0808">Transferase</keyword>
<dbReference type="Gene3D" id="3.30.565.10">
    <property type="entry name" value="Histidine kinase-like ATPase, C-terminal domain"/>
    <property type="match status" value="1"/>
</dbReference>
<protein>
    <recommendedName>
        <fullName evidence="2">histidine kinase</fullName>
        <ecNumber evidence="2">2.7.13.3</ecNumber>
    </recommendedName>
</protein>
<dbReference type="InterPro" id="IPR025828">
    <property type="entry name" value="Put_sensor_dom"/>
</dbReference>
<evidence type="ECO:0000256" key="8">
    <source>
        <dbReference type="ARBA" id="ARBA00023012"/>
    </source>
</evidence>
<dbReference type="Proteomes" id="UP001595816">
    <property type="component" value="Unassembled WGS sequence"/>
</dbReference>
<dbReference type="PANTHER" id="PTHR24421">
    <property type="entry name" value="NITRATE/NITRITE SENSOR PROTEIN NARX-RELATED"/>
    <property type="match status" value="1"/>
</dbReference>
<evidence type="ECO:0000259" key="10">
    <source>
        <dbReference type="Pfam" id="PF07730"/>
    </source>
</evidence>
<feature type="transmembrane region" description="Helical" evidence="9">
    <location>
        <begin position="26"/>
        <end position="47"/>
    </location>
</feature>
<evidence type="ECO:0000256" key="5">
    <source>
        <dbReference type="ARBA" id="ARBA00022741"/>
    </source>
</evidence>
<evidence type="ECO:0000256" key="6">
    <source>
        <dbReference type="ARBA" id="ARBA00022777"/>
    </source>
</evidence>
<evidence type="ECO:0000256" key="3">
    <source>
        <dbReference type="ARBA" id="ARBA00022553"/>
    </source>
</evidence>
<dbReference type="EC" id="2.7.13.3" evidence="2"/>
<evidence type="ECO:0000313" key="12">
    <source>
        <dbReference type="EMBL" id="MFC4133275.1"/>
    </source>
</evidence>
<accession>A0ABV8LQG8</accession>
<dbReference type="InterPro" id="IPR050482">
    <property type="entry name" value="Sensor_HK_TwoCompSys"/>
</dbReference>
<reference evidence="13" key="1">
    <citation type="journal article" date="2019" name="Int. J. Syst. Evol. Microbiol.">
        <title>The Global Catalogue of Microorganisms (GCM) 10K type strain sequencing project: providing services to taxonomists for standard genome sequencing and annotation.</title>
        <authorList>
            <consortium name="The Broad Institute Genomics Platform"/>
            <consortium name="The Broad Institute Genome Sequencing Center for Infectious Disease"/>
            <person name="Wu L."/>
            <person name="Ma J."/>
        </authorList>
    </citation>
    <scope>NUCLEOTIDE SEQUENCE [LARGE SCALE GENOMIC DNA]</scope>
    <source>
        <strain evidence="13">CGMCC 4.7289</strain>
    </source>
</reference>
<dbReference type="InterPro" id="IPR011712">
    <property type="entry name" value="Sig_transdc_His_kin_sub3_dim/P"/>
</dbReference>
<keyword evidence="7" id="KW-0067">ATP-binding</keyword>
<keyword evidence="6 12" id="KW-0418">Kinase</keyword>
<keyword evidence="9" id="KW-0472">Membrane</keyword>
<keyword evidence="9" id="KW-0812">Transmembrane</keyword>
<keyword evidence="8" id="KW-0902">Two-component regulatory system</keyword>
<feature type="transmembrane region" description="Helical" evidence="9">
    <location>
        <begin position="157"/>
        <end position="179"/>
    </location>
</feature>
<dbReference type="Pfam" id="PF13796">
    <property type="entry name" value="Sensor"/>
    <property type="match status" value="1"/>
</dbReference>
<dbReference type="Pfam" id="PF07730">
    <property type="entry name" value="HisKA_3"/>
    <property type="match status" value="1"/>
</dbReference>
<keyword evidence="13" id="KW-1185">Reference proteome</keyword>
<comment type="caution">
    <text evidence="12">The sequence shown here is derived from an EMBL/GenBank/DDBJ whole genome shotgun (WGS) entry which is preliminary data.</text>
</comment>
<dbReference type="Gene3D" id="1.20.5.1930">
    <property type="match status" value="1"/>
</dbReference>
<feature type="domain" description="Signal transduction histidine kinase subgroup 3 dimerisation and phosphoacceptor" evidence="10">
    <location>
        <begin position="218"/>
        <end position="284"/>
    </location>
</feature>
<keyword evidence="5" id="KW-0547">Nucleotide-binding</keyword>
<feature type="domain" description="Putative sensor" evidence="11">
    <location>
        <begin position="29"/>
        <end position="190"/>
    </location>
</feature>
<dbReference type="CDD" id="cd16917">
    <property type="entry name" value="HATPase_UhpB-NarQ-NarX-like"/>
    <property type="match status" value="1"/>
</dbReference>
<evidence type="ECO:0000256" key="7">
    <source>
        <dbReference type="ARBA" id="ARBA00022840"/>
    </source>
</evidence>
<evidence type="ECO:0000256" key="2">
    <source>
        <dbReference type="ARBA" id="ARBA00012438"/>
    </source>
</evidence>
<feature type="transmembrane region" description="Helical" evidence="9">
    <location>
        <begin position="53"/>
        <end position="75"/>
    </location>
</feature>
<keyword evidence="3" id="KW-0597">Phosphoprotein</keyword>